<feature type="region of interest" description="Disordered" evidence="1">
    <location>
        <begin position="1"/>
        <end position="308"/>
    </location>
</feature>
<feature type="region of interest" description="Disordered" evidence="1">
    <location>
        <begin position="640"/>
        <end position="676"/>
    </location>
</feature>
<feature type="compositionally biased region" description="Low complexity" evidence="1">
    <location>
        <begin position="387"/>
        <end position="412"/>
    </location>
</feature>
<feature type="compositionally biased region" description="Polar residues" evidence="1">
    <location>
        <begin position="475"/>
        <end position="487"/>
    </location>
</feature>
<evidence type="ECO:0000256" key="1">
    <source>
        <dbReference type="SAM" id="MobiDB-lite"/>
    </source>
</evidence>
<dbReference type="RefSeq" id="XP_025350714.1">
    <property type="nucleotide sequence ID" value="XM_025494713.1"/>
</dbReference>
<feature type="region of interest" description="Disordered" evidence="1">
    <location>
        <begin position="332"/>
        <end position="412"/>
    </location>
</feature>
<keyword evidence="3" id="KW-1185">Reference proteome</keyword>
<accession>A0A316UF56</accession>
<evidence type="ECO:0000313" key="2">
    <source>
        <dbReference type="EMBL" id="PWN23554.1"/>
    </source>
</evidence>
<dbReference type="EMBL" id="KZ819321">
    <property type="protein sequence ID" value="PWN23554.1"/>
    <property type="molecule type" value="Genomic_DNA"/>
</dbReference>
<feature type="compositionally biased region" description="Polar residues" evidence="1">
    <location>
        <begin position="17"/>
        <end position="37"/>
    </location>
</feature>
<feature type="compositionally biased region" description="Low complexity" evidence="1">
    <location>
        <begin position="552"/>
        <end position="579"/>
    </location>
</feature>
<reference evidence="2 3" key="1">
    <citation type="journal article" date="2018" name="Mol. Biol. Evol.">
        <title>Broad Genomic Sampling Reveals a Smut Pathogenic Ancestry of the Fungal Clade Ustilaginomycotina.</title>
        <authorList>
            <person name="Kijpornyongpan T."/>
            <person name="Mondo S.J."/>
            <person name="Barry K."/>
            <person name="Sandor L."/>
            <person name="Lee J."/>
            <person name="Lipzen A."/>
            <person name="Pangilinan J."/>
            <person name="LaButti K."/>
            <person name="Hainaut M."/>
            <person name="Henrissat B."/>
            <person name="Grigoriev I.V."/>
            <person name="Spatafora J.W."/>
            <person name="Aime M.C."/>
        </authorList>
    </citation>
    <scope>NUCLEOTIDE SEQUENCE [LARGE SCALE GENOMIC DNA]</scope>
    <source>
        <strain evidence="2 3">MCA 4718</strain>
    </source>
</reference>
<sequence>MAVCSPPRGDVLPLDTSFATTSQMLPSPFLSPQSTSPLRDANSEVGSPALPFSSTVVGGRRRSSVVRPLTPSKASLPSTREVPEEAVESSDQPSMSFTVAPVQYRTRKVRAAELGQEGEARDTSDYETDEAGVASSRSSMVDFAPGRGPLLLNDTPRRRSSDVSSQNRMALEPSYVSSHYTDSDDEETIQKLSRKPDNTLRNKHSSLPGSQSQASFADTTLNAPVGHTAGSSSNQTSPPAPAAVQPTVKTPAVREAPPAEPLDSTALRQRVEELQRKITGGQRDASHRPNPVSGRDSAASTSATASSDVADLAQRVLALEVFLRKATAALPPLPASASLSPTKSQSSARSVRKTQDSSSSSRRPTVHRLRSFTHSDGTPRVSSDVYSSKQGSTSSSTITALSPHQPSSCASSSYAMSTRTLSQSSFASSMYTNGTRTTHTAATSVREGSGSDGDGEDEKYTSSSDRLRVPPGQHVQRQSRPGSTRLPSSDSSSVSSRRVIILNGNTEIMMDEQDRLYVRWAGDFVPLVDFFSSPAAPMTGRPSLPPLQATRSLPSGASAPVSSAASVRSTHSSGSTESGPASLRSVAPSNLTHNSAPGELGHGSGSGGLHSRSLAGFSMALPTKSTAERRQAILEQEEKIRQENARKGMTSTPKMRVGPGRGRMIVKAPKPPKAAK</sequence>
<protein>
    <submittedName>
        <fullName evidence="2">Uncharacterized protein</fullName>
    </submittedName>
</protein>
<feature type="compositionally biased region" description="Polar residues" evidence="1">
    <location>
        <begin position="372"/>
        <end position="386"/>
    </location>
</feature>
<feature type="region of interest" description="Disordered" evidence="1">
    <location>
        <begin position="435"/>
        <end position="497"/>
    </location>
</feature>
<feature type="compositionally biased region" description="Low complexity" evidence="1">
    <location>
        <begin position="296"/>
        <end position="308"/>
    </location>
</feature>
<dbReference type="GeneID" id="37016447"/>
<evidence type="ECO:0000313" key="3">
    <source>
        <dbReference type="Proteomes" id="UP000245942"/>
    </source>
</evidence>
<name>A0A316UF56_9BASI</name>
<proteinExistence type="predicted"/>
<dbReference type="Proteomes" id="UP000245942">
    <property type="component" value="Unassembled WGS sequence"/>
</dbReference>
<feature type="compositionally biased region" description="Low complexity" evidence="1">
    <location>
        <begin position="488"/>
        <end position="497"/>
    </location>
</feature>
<feature type="region of interest" description="Disordered" evidence="1">
    <location>
        <begin position="539"/>
        <end position="613"/>
    </location>
</feature>
<gene>
    <name evidence="2" type="ORF">BCV69DRAFT_309445</name>
</gene>
<dbReference type="AlphaFoldDB" id="A0A316UF56"/>
<organism evidence="2 3">
    <name type="scientific">Pseudomicrostroma glucosiphilum</name>
    <dbReference type="NCBI Taxonomy" id="1684307"/>
    <lineage>
        <taxon>Eukaryota</taxon>
        <taxon>Fungi</taxon>
        <taxon>Dikarya</taxon>
        <taxon>Basidiomycota</taxon>
        <taxon>Ustilaginomycotina</taxon>
        <taxon>Exobasidiomycetes</taxon>
        <taxon>Microstromatales</taxon>
        <taxon>Microstromatales incertae sedis</taxon>
        <taxon>Pseudomicrostroma</taxon>
    </lineage>
</organism>
<feature type="compositionally biased region" description="Polar residues" evidence="1">
    <location>
        <begin position="205"/>
        <end position="222"/>
    </location>
</feature>